<reference evidence="1" key="1">
    <citation type="submission" date="2017-05" db="UniProtKB">
        <authorList>
            <consortium name="EnsemblMetazoa"/>
        </authorList>
    </citation>
    <scope>IDENTIFICATION</scope>
</reference>
<dbReference type="InParanoid" id="A0A1X7TQA6"/>
<accession>A0A1X7TQA6</accession>
<organism evidence="1">
    <name type="scientific">Amphimedon queenslandica</name>
    <name type="common">Sponge</name>
    <dbReference type="NCBI Taxonomy" id="400682"/>
    <lineage>
        <taxon>Eukaryota</taxon>
        <taxon>Metazoa</taxon>
        <taxon>Porifera</taxon>
        <taxon>Demospongiae</taxon>
        <taxon>Heteroscleromorpha</taxon>
        <taxon>Haplosclerida</taxon>
        <taxon>Niphatidae</taxon>
        <taxon>Amphimedon</taxon>
    </lineage>
</organism>
<dbReference type="AlphaFoldDB" id="A0A1X7TQA6"/>
<sequence>MEDFELVYTENDETFDTFDDLSKDEDIGAIDISEVLIPDYVNSPPPVKDTEEILYGISSHWGKQYFLDHYPIIDRTKSDENCLFSRNFIRSTIKSIE</sequence>
<name>A0A1X7TQA6_AMPQE</name>
<protein>
    <submittedName>
        <fullName evidence="1">Uncharacterized protein</fullName>
    </submittedName>
</protein>
<proteinExistence type="predicted"/>
<dbReference type="EnsemblMetazoa" id="Aqu2.1.17083_001">
    <property type="protein sequence ID" value="Aqu2.1.17083_001"/>
    <property type="gene ID" value="Aqu2.1.17083"/>
</dbReference>
<evidence type="ECO:0000313" key="1">
    <source>
        <dbReference type="EnsemblMetazoa" id="Aqu2.1.17083_001"/>
    </source>
</evidence>